<feature type="region of interest" description="Disordered" evidence="1">
    <location>
        <begin position="74"/>
        <end position="149"/>
    </location>
</feature>
<sequence>MAPDEPRPGDPVRGTPSYTHDVRGIQRALQHRGYDVGPIDGLFGPRTENALRAFQRDNGISVNGVVDHRTGSRLLGRSWEGGDEFRRGDTDFMDTGRPGDPVRGDQPPGRVSPEHDATPSGPGGGASVPGTTLDAPRDPDEPGPDASDEEIEEFVRERYGFMAWVLDEPELAEVMRTAIREGRDPDWIESQIMTTDWWTDTEPARREWQRIRSEDPARSEQVMDSVMLDIRLQASRMGVSIDQDRMRQLALEAVGNGWVDINTGRISQGERMQRAIANEADFRGDQRVGGDMGAMQDAIVAQSHEWMVPMSEDSALDWAQRILSGEATEDGLETHLRDMARSRYPHLEDYFARGVSPQQFFQPYREELARTLEMNPDTIDLVNDSRFSPVLDFATEGDERRPMTMSEVQQYARGLPEWRGTRQAQEQGSAFTEMLGRTFGRIA</sequence>
<dbReference type="Proteomes" id="UP000291469">
    <property type="component" value="Chromosome"/>
</dbReference>
<dbReference type="SUPFAM" id="SSF47090">
    <property type="entry name" value="PGBD-like"/>
    <property type="match status" value="1"/>
</dbReference>
<dbReference type="Gene3D" id="1.10.101.10">
    <property type="entry name" value="PGBD-like superfamily/PGBD"/>
    <property type="match status" value="1"/>
</dbReference>
<dbReference type="InterPro" id="IPR036365">
    <property type="entry name" value="PGBD-like_sf"/>
</dbReference>
<dbReference type="KEGG" id="erz:ER308_07145"/>
<dbReference type="InterPro" id="IPR002477">
    <property type="entry name" value="Peptidoglycan-bd-like"/>
</dbReference>
<gene>
    <name evidence="3" type="ORF">ER308_07145</name>
</gene>
<protein>
    <submittedName>
        <fullName evidence="3">Peptidoglycan-binding protein</fullName>
    </submittedName>
</protein>
<name>A0A411YL79_9ACTN</name>
<dbReference type="Pfam" id="PF01471">
    <property type="entry name" value="PG_binding_1"/>
    <property type="match status" value="1"/>
</dbReference>
<evidence type="ECO:0000313" key="4">
    <source>
        <dbReference type="Proteomes" id="UP000291469"/>
    </source>
</evidence>
<proteinExistence type="predicted"/>
<evidence type="ECO:0000256" key="1">
    <source>
        <dbReference type="SAM" id="MobiDB-lite"/>
    </source>
</evidence>
<dbReference type="OrthoDB" id="5620138at2"/>
<organism evidence="3 4">
    <name type="scientific">Egibacter rhizosphaerae</name>
    <dbReference type="NCBI Taxonomy" id="1670831"/>
    <lineage>
        <taxon>Bacteria</taxon>
        <taxon>Bacillati</taxon>
        <taxon>Actinomycetota</taxon>
        <taxon>Nitriliruptoria</taxon>
        <taxon>Egibacterales</taxon>
        <taxon>Egibacteraceae</taxon>
        <taxon>Egibacter</taxon>
    </lineage>
</organism>
<dbReference type="AlphaFoldDB" id="A0A411YL79"/>
<feature type="domain" description="Peptidoglycan binding-like" evidence="2">
    <location>
        <begin position="21"/>
        <end position="70"/>
    </location>
</feature>
<dbReference type="InterPro" id="IPR036366">
    <property type="entry name" value="PGBDSf"/>
</dbReference>
<reference evidence="3 4" key="1">
    <citation type="submission" date="2019-01" db="EMBL/GenBank/DDBJ databases">
        <title>Egibacter rhizosphaerae EGI 80759T.</title>
        <authorList>
            <person name="Chen D.-D."/>
            <person name="Tian Y."/>
            <person name="Jiao J.-Y."/>
            <person name="Zhang X.-T."/>
            <person name="Zhang Y.-G."/>
            <person name="Zhang Y."/>
            <person name="Xiao M."/>
            <person name="Shu W.-S."/>
            <person name="Li W.-J."/>
        </authorList>
    </citation>
    <scope>NUCLEOTIDE SEQUENCE [LARGE SCALE GENOMIC DNA]</scope>
    <source>
        <strain evidence="3 4">EGI 80759</strain>
    </source>
</reference>
<evidence type="ECO:0000313" key="3">
    <source>
        <dbReference type="EMBL" id="QBI21952.1"/>
    </source>
</evidence>
<dbReference type="EMBL" id="CP036402">
    <property type="protein sequence ID" value="QBI21952.1"/>
    <property type="molecule type" value="Genomic_DNA"/>
</dbReference>
<evidence type="ECO:0000259" key="2">
    <source>
        <dbReference type="Pfam" id="PF01471"/>
    </source>
</evidence>
<accession>A0A411YL79</accession>
<keyword evidence="4" id="KW-1185">Reference proteome</keyword>